<dbReference type="RefSeq" id="XP_040945742.1">
    <property type="nucleotide sequence ID" value="XM_041089808.1"/>
</dbReference>
<sequence>MEAFPQTLLIIQLQPLHFFVSSSIHCHPYLCPSDVLHTQGLHLSGEHFLHCPSPQSPHLIGLDFHHIPHQSLFSRIDQIAHKAQQKILRREGEICSKIQGIREKYGSWFLPLFHTRSMPCC</sequence>
<evidence type="ECO:0000313" key="1">
    <source>
        <dbReference type="Proteomes" id="UP000818029"/>
    </source>
</evidence>
<protein>
    <submittedName>
        <fullName evidence="2">Uncharacterized protein</fullName>
    </submittedName>
</protein>
<keyword evidence="1" id="KW-1185">Reference proteome</keyword>
<reference evidence="1" key="1">
    <citation type="journal article" date="2020" name="Nat. Genet.">
        <title>Genomic diversifications of five Gossypium allopolyploid species and their impact on cotton improvement.</title>
        <authorList>
            <person name="Chen Z.J."/>
            <person name="Sreedasyam A."/>
            <person name="Ando A."/>
            <person name="Song Q."/>
            <person name="De Santiago L.M."/>
            <person name="Hulse-Kemp A.M."/>
            <person name="Ding M."/>
            <person name="Ye W."/>
            <person name="Kirkbride R.C."/>
            <person name="Jenkins J."/>
            <person name="Plott C."/>
            <person name="Lovell J."/>
            <person name="Lin Y.M."/>
            <person name="Vaughn R."/>
            <person name="Liu B."/>
            <person name="Simpson S."/>
            <person name="Scheffler B.E."/>
            <person name="Wen L."/>
            <person name="Saski C.A."/>
            <person name="Grover C.E."/>
            <person name="Hu G."/>
            <person name="Conover J.L."/>
            <person name="Carlson J.W."/>
            <person name="Shu S."/>
            <person name="Boston L.B."/>
            <person name="Williams M."/>
            <person name="Peterson D.G."/>
            <person name="McGee K."/>
            <person name="Jones D.C."/>
            <person name="Wendel J.F."/>
            <person name="Stelly D.M."/>
            <person name="Grimwood J."/>
            <person name="Schmutz J."/>
        </authorList>
    </citation>
    <scope>NUCLEOTIDE SEQUENCE [LARGE SCALE GENOMIC DNA]</scope>
    <source>
        <strain evidence="1">cv. TM-1</strain>
    </source>
</reference>
<gene>
    <name evidence="2" type="primary">LOC121215374</name>
</gene>
<name>A0ABM2ZTP8_GOSHI</name>
<organism evidence="1 2">
    <name type="scientific">Gossypium hirsutum</name>
    <name type="common">Upland cotton</name>
    <name type="synonym">Gossypium mexicanum</name>
    <dbReference type="NCBI Taxonomy" id="3635"/>
    <lineage>
        <taxon>Eukaryota</taxon>
        <taxon>Viridiplantae</taxon>
        <taxon>Streptophyta</taxon>
        <taxon>Embryophyta</taxon>
        <taxon>Tracheophyta</taxon>
        <taxon>Spermatophyta</taxon>
        <taxon>Magnoliopsida</taxon>
        <taxon>eudicotyledons</taxon>
        <taxon>Gunneridae</taxon>
        <taxon>Pentapetalae</taxon>
        <taxon>rosids</taxon>
        <taxon>malvids</taxon>
        <taxon>Malvales</taxon>
        <taxon>Malvaceae</taxon>
        <taxon>Malvoideae</taxon>
        <taxon>Gossypium</taxon>
    </lineage>
</organism>
<dbReference type="Proteomes" id="UP000818029">
    <property type="component" value="Chromosome D03"/>
</dbReference>
<dbReference type="GeneID" id="121215374"/>
<proteinExistence type="predicted"/>
<accession>A0ABM2ZTP8</accession>
<reference evidence="2" key="2">
    <citation type="submission" date="2025-08" db="UniProtKB">
        <authorList>
            <consortium name="RefSeq"/>
        </authorList>
    </citation>
    <scope>IDENTIFICATION</scope>
</reference>
<evidence type="ECO:0000313" key="2">
    <source>
        <dbReference type="RefSeq" id="XP_040945742.1"/>
    </source>
</evidence>